<protein>
    <submittedName>
        <fullName evidence="2">Uncharacterized protein</fullName>
    </submittedName>
</protein>
<name>A0A5C7ICY7_9ROSI</name>
<dbReference type="OrthoDB" id="10338671at2759"/>
<accession>A0A5C7ICY7</accession>
<feature type="region of interest" description="Disordered" evidence="1">
    <location>
        <begin position="1"/>
        <end position="20"/>
    </location>
</feature>
<evidence type="ECO:0000313" key="3">
    <source>
        <dbReference type="Proteomes" id="UP000323000"/>
    </source>
</evidence>
<evidence type="ECO:0000256" key="1">
    <source>
        <dbReference type="SAM" id="MobiDB-lite"/>
    </source>
</evidence>
<proteinExistence type="predicted"/>
<comment type="caution">
    <text evidence="2">The sequence shown here is derived from an EMBL/GenBank/DDBJ whole genome shotgun (WGS) entry which is preliminary data.</text>
</comment>
<dbReference type="AlphaFoldDB" id="A0A5C7ICY7"/>
<dbReference type="Proteomes" id="UP000323000">
    <property type="component" value="Chromosome 3"/>
</dbReference>
<organism evidence="2 3">
    <name type="scientific">Acer yangbiense</name>
    <dbReference type="NCBI Taxonomy" id="1000413"/>
    <lineage>
        <taxon>Eukaryota</taxon>
        <taxon>Viridiplantae</taxon>
        <taxon>Streptophyta</taxon>
        <taxon>Embryophyta</taxon>
        <taxon>Tracheophyta</taxon>
        <taxon>Spermatophyta</taxon>
        <taxon>Magnoliopsida</taxon>
        <taxon>eudicotyledons</taxon>
        <taxon>Gunneridae</taxon>
        <taxon>Pentapetalae</taxon>
        <taxon>rosids</taxon>
        <taxon>malvids</taxon>
        <taxon>Sapindales</taxon>
        <taxon>Sapindaceae</taxon>
        <taxon>Hippocastanoideae</taxon>
        <taxon>Acereae</taxon>
        <taxon>Acer</taxon>
    </lineage>
</organism>
<gene>
    <name evidence="2" type="ORF">EZV62_008286</name>
</gene>
<dbReference type="EMBL" id="VAHF01000003">
    <property type="protein sequence ID" value="TXG67011.1"/>
    <property type="molecule type" value="Genomic_DNA"/>
</dbReference>
<evidence type="ECO:0000313" key="2">
    <source>
        <dbReference type="EMBL" id="TXG67011.1"/>
    </source>
</evidence>
<reference evidence="3" key="1">
    <citation type="journal article" date="2019" name="Gigascience">
        <title>De novo genome assembly of the endangered Acer yangbiense, a plant species with extremely small populations endemic to Yunnan Province, China.</title>
        <authorList>
            <person name="Yang J."/>
            <person name="Wariss H.M."/>
            <person name="Tao L."/>
            <person name="Zhang R."/>
            <person name="Yun Q."/>
            <person name="Hollingsworth P."/>
            <person name="Dao Z."/>
            <person name="Luo G."/>
            <person name="Guo H."/>
            <person name="Ma Y."/>
            <person name="Sun W."/>
        </authorList>
    </citation>
    <scope>NUCLEOTIDE SEQUENCE [LARGE SCALE GENOMIC DNA]</scope>
    <source>
        <strain evidence="3">cv. Malutang</strain>
    </source>
</reference>
<sequence length="104" mass="12177">MLRAGPGSRDLGCRYSDPGGSPCLLKTYNVDVGLNDVKRFLSETRSEVIILEIRTWRTLVEFWLFEEQLDRYRFAIHEIRQQPEVLKYLKDQPPVSSRKFSASR</sequence>
<keyword evidence="3" id="KW-1185">Reference proteome</keyword>